<reference evidence="1" key="1">
    <citation type="journal article" date="2012" name="Science">
        <title>Fermentation, hydrogen, and sulfur metabolism in multiple uncultivated bacterial phyla.</title>
        <authorList>
            <person name="Wrighton K.C."/>
            <person name="Thomas B.C."/>
            <person name="Sharon I."/>
            <person name="Miller C.S."/>
            <person name="Castelle C.J."/>
            <person name="VerBerkmoes N.C."/>
            <person name="Wilkins M.J."/>
            <person name="Hettich R.L."/>
            <person name="Lipton M.S."/>
            <person name="Williams K.H."/>
            <person name="Long P.E."/>
            <person name="Banfield J.F."/>
        </authorList>
    </citation>
    <scope>NUCLEOTIDE SEQUENCE [LARGE SCALE GENOMIC DNA]</scope>
</reference>
<dbReference type="EMBL" id="AMFJ01034071">
    <property type="protein sequence ID" value="EKD30384.1"/>
    <property type="molecule type" value="Genomic_DNA"/>
</dbReference>
<feature type="non-terminal residue" evidence="1">
    <location>
        <position position="86"/>
    </location>
</feature>
<accession>K1YY89</accession>
<evidence type="ECO:0000313" key="1">
    <source>
        <dbReference type="EMBL" id="EKD30384.1"/>
    </source>
</evidence>
<organism evidence="1">
    <name type="scientific">uncultured bacterium</name>
    <name type="common">gcode 4</name>
    <dbReference type="NCBI Taxonomy" id="1234023"/>
    <lineage>
        <taxon>Bacteria</taxon>
        <taxon>environmental samples</taxon>
    </lineage>
</organism>
<proteinExistence type="predicted"/>
<dbReference type="AlphaFoldDB" id="K1YY89"/>
<gene>
    <name evidence="1" type="ORF">ACD_78C00071G0005</name>
</gene>
<name>K1YY89_9BACT</name>
<comment type="caution">
    <text evidence="1">The sequence shown here is derived from an EMBL/GenBank/DDBJ whole genome shotgun (WGS) entry which is preliminary data.</text>
</comment>
<sequence>MTNNKSEVMTVEKFNEHNKNVELDKMTQAIFGQSKENPGNKDPKDLVFATEVERERYVDKIQATDIGSDHADLVAKLTEAKKSIRA</sequence>
<protein>
    <submittedName>
        <fullName evidence="1">Uncharacterized protein</fullName>
    </submittedName>
</protein>